<dbReference type="AlphaFoldDB" id="A0A8B6DPQ9"/>
<dbReference type="Proteomes" id="UP000596742">
    <property type="component" value="Unassembled WGS sequence"/>
</dbReference>
<dbReference type="OrthoDB" id="6434594at2759"/>
<comment type="caution">
    <text evidence="1">The sequence shown here is derived from an EMBL/GenBank/DDBJ whole genome shotgun (WGS) entry which is preliminary data.</text>
</comment>
<dbReference type="EMBL" id="UYJE01003919">
    <property type="protein sequence ID" value="VDI23341.1"/>
    <property type="molecule type" value="Genomic_DNA"/>
</dbReference>
<name>A0A8B6DPQ9_MYTGA</name>
<evidence type="ECO:0000313" key="1">
    <source>
        <dbReference type="EMBL" id="VDI23341.1"/>
    </source>
</evidence>
<protein>
    <submittedName>
        <fullName evidence="1">Uncharacterized protein</fullName>
    </submittedName>
</protein>
<sequence length="133" mass="15715">MYRYSDLNKLLTVNGCVLKFVKNCQKKNRPYRQRSSQVDRKLKTILTKEEISLAMDLWIKDIQQDRRFISRKGTPPTIYSDNAPTFVAASNALQSQLNMHINLEFVQKRSAVVWRMVNTSNWLNENDIKESFW</sequence>
<accession>A0A8B6DPQ9</accession>
<gene>
    <name evidence="1" type="ORF">MGAL_10B074531</name>
</gene>
<reference evidence="1" key="1">
    <citation type="submission" date="2018-11" db="EMBL/GenBank/DDBJ databases">
        <authorList>
            <person name="Alioto T."/>
            <person name="Alioto T."/>
        </authorList>
    </citation>
    <scope>NUCLEOTIDE SEQUENCE</scope>
</reference>
<keyword evidence="2" id="KW-1185">Reference proteome</keyword>
<evidence type="ECO:0000313" key="2">
    <source>
        <dbReference type="Proteomes" id="UP000596742"/>
    </source>
</evidence>
<organism evidence="1 2">
    <name type="scientific">Mytilus galloprovincialis</name>
    <name type="common">Mediterranean mussel</name>
    <dbReference type="NCBI Taxonomy" id="29158"/>
    <lineage>
        <taxon>Eukaryota</taxon>
        <taxon>Metazoa</taxon>
        <taxon>Spiralia</taxon>
        <taxon>Lophotrochozoa</taxon>
        <taxon>Mollusca</taxon>
        <taxon>Bivalvia</taxon>
        <taxon>Autobranchia</taxon>
        <taxon>Pteriomorphia</taxon>
        <taxon>Mytilida</taxon>
        <taxon>Mytiloidea</taxon>
        <taxon>Mytilidae</taxon>
        <taxon>Mytilinae</taxon>
        <taxon>Mytilus</taxon>
    </lineage>
</organism>
<proteinExistence type="predicted"/>